<feature type="region of interest" description="Disordered" evidence="1">
    <location>
        <begin position="1"/>
        <end position="40"/>
    </location>
</feature>
<reference evidence="2 3" key="1">
    <citation type="journal article" date="2019" name="Commun. Biol.">
        <title>The bagworm genome reveals a unique fibroin gene that provides high tensile strength.</title>
        <authorList>
            <person name="Kono N."/>
            <person name="Nakamura H."/>
            <person name="Ohtoshi R."/>
            <person name="Tomita M."/>
            <person name="Numata K."/>
            <person name="Arakawa K."/>
        </authorList>
    </citation>
    <scope>NUCLEOTIDE SEQUENCE [LARGE SCALE GENOMIC DNA]</scope>
</reference>
<accession>A0A4C1TJ17</accession>
<dbReference type="AlphaFoldDB" id="A0A4C1TJ17"/>
<evidence type="ECO:0000313" key="2">
    <source>
        <dbReference type="EMBL" id="GBP14502.1"/>
    </source>
</evidence>
<dbReference type="Proteomes" id="UP000299102">
    <property type="component" value="Unassembled WGS sequence"/>
</dbReference>
<organism evidence="2 3">
    <name type="scientific">Eumeta variegata</name>
    <name type="common">Bagworm moth</name>
    <name type="synonym">Eumeta japonica</name>
    <dbReference type="NCBI Taxonomy" id="151549"/>
    <lineage>
        <taxon>Eukaryota</taxon>
        <taxon>Metazoa</taxon>
        <taxon>Ecdysozoa</taxon>
        <taxon>Arthropoda</taxon>
        <taxon>Hexapoda</taxon>
        <taxon>Insecta</taxon>
        <taxon>Pterygota</taxon>
        <taxon>Neoptera</taxon>
        <taxon>Endopterygota</taxon>
        <taxon>Lepidoptera</taxon>
        <taxon>Glossata</taxon>
        <taxon>Ditrysia</taxon>
        <taxon>Tineoidea</taxon>
        <taxon>Psychidae</taxon>
        <taxon>Oiketicinae</taxon>
        <taxon>Eumeta</taxon>
    </lineage>
</organism>
<evidence type="ECO:0000313" key="3">
    <source>
        <dbReference type="Proteomes" id="UP000299102"/>
    </source>
</evidence>
<evidence type="ECO:0000256" key="1">
    <source>
        <dbReference type="SAM" id="MobiDB-lite"/>
    </source>
</evidence>
<keyword evidence="3" id="KW-1185">Reference proteome</keyword>
<protein>
    <submittedName>
        <fullName evidence="2">Uncharacterized protein</fullName>
    </submittedName>
</protein>
<comment type="caution">
    <text evidence="2">The sequence shown here is derived from an EMBL/GenBank/DDBJ whole genome shotgun (WGS) entry which is preliminary data.</text>
</comment>
<name>A0A4C1TJ17_EUMVA</name>
<sequence>MNRYQPRSTHIKPIPTRRLTRHRRVIGSATGPGRPPAEPLRSIHGYPISGYSPSVGWCGYHSTGVH</sequence>
<proteinExistence type="predicted"/>
<gene>
    <name evidence="2" type="ORF">EVAR_7780_1</name>
</gene>
<dbReference type="EMBL" id="BGZK01000064">
    <property type="protein sequence ID" value="GBP14502.1"/>
    <property type="molecule type" value="Genomic_DNA"/>
</dbReference>